<comment type="caution">
    <text evidence="2">The sequence shown here is derived from an EMBL/GenBank/DDBJ whole genome shotgun (WGS) entry which is preliminary data.</text>
</comment>
<reference evidence="2 3" key="1">
    <citation type="submission" date="2015-09" db="EMBL/GenBank/DDBJ databases">
        <title>Aphanizomenon flos-aquae WA102.</title>
        <authorList>
            <person name="Driscoll C."/>
        </authorList>
    </citation>
    <scope>NUCLEOTIDE SEQUENCE [LARGE SCALE GENOMIC DNA]</scope>
    <source>
        <strain evidence="2">WA102</strain>
    </source>
</reference>
<protein>
    <submittedName>
        <fullName evidence="2">Uncharacterized protein</fullName>
    </submittedName>
</protein>
<dbReference type="EMBL" id="LJOW01000094">
    <property type="protein sequence ID" value="OBQ42632.1"/>
    <property type="molecule type" value="Genomic_DNA"/>
</dbReference>
<sequence>MITSDAIAGDPVDGNALLSQQASTPPPSTPTPVGDNLLSSTKPAEPAPASSPWVNDKGEFSEGWLDRLPKELSEHKQILGQFKDIDGALKTLVSQQKMLGKKADAILIPDDKASPEEKAAFLKKLGVPESPDAYQLRPKDLPAGYEWDDNVAKEFNALAHQNGITPKQMDVLMGRYAALESQRAEAAASQQKSEMEAGRKTLAEAWGDKYDVELSVARRAAQVAGVDVNSKGFSDPSVVLAFNRLARMMSDDKIVNSDTAGTMMAGKARAMDIMTNPSNPLHGKYASGDKTTADLVSDLLKNG</sequence>
<accession>A0A1B7WZV7</accession>
<evidence type="ECO:0000313" key="3">
    <source>
        <dbReference type="Proteomes" id="UP000092093"/>
    </source>
</evidence>
<dbReference type="Proteomes" id="UP000092093">
    <property type="component" value="Unassembled WGS sequence"/>
</dbReference>
<dbReference type="AlphaFoldDB" id="A0A1B7WZV7"/>
<organism evidence="2 3">
    <name type="scientific">Aphanizomenon flos-aquae WA102</name>
    <dbReference type="NCBI Taxonomy" id="1710896"/>
    <lineage>
        <taxon>Bacteria</taxon>
        <taxon>Bacillati</taxon>
        <taxon>Cyanobacteriota</taxon>
        <taxon>Cyanophyceae</taxon>
        <taxon>Nostocales</taxon>
        <taxon>Aphanizomenonaceae</taxon>
        <taxon>Aphanizomenon</taxon>
    </lineage>
</organism>
<evidence type="ECO:0000313" key="2">
    <source>
        <dbReference type="EMBL" id="OBQ42632.1"/>
    </source>
</evidence>
<name>A0A1B7WZV7_APHFL</name>
<gene>
    <name evidence="2" type="ORF">AN484_16635</name>
</gene>
<evidence type="ECO:0000256" key="1">
    <source>
        <dbReference type="SAM" id="MobiDB-lite"/>
    </source>
</evidence>
<feature type="region of interest" description="Disordered" evidence="1">
    <location>
        <begin position="1"/>
        <end position="60"/>
    </location>
</feature>
<proteinExistence type="predicted"/>